<proteinExistence type="predicted"/>
<keyword evidence="3" id="KW-1185">Reference proteome</keyword>
<name>A0A6A6IYX8_9PLEO</name>
<dbReference type="EMBL" id="ML987190">
    <property type="protein sequence ID" value="KAF2254820.1"/>
    <property type="molecule type" value="Genomic_DNA"/>
</dbReference>
<evidence type="ECO:0000313" key="2">
    <source>
        <dbReference type="EMBL" id="KAF2254820.1"/>
    </source>
</evidence>
<feature type="region of interest" description="Disordered" evidence="1">
    <location>
        <begin position="82"/>
        <end position="117"/>
    </location>
</feature>
<dbReference type="GeneID" id="54581220"/>
<dbReference type="Proteomes" id="UP000800094">
    <property type="component" value="Unassembled WGS sequence"/>
</dbReference>
<reference evidence="2" key="1">
    <citation type="journal article" date="2020" name="Stud. Mycol.">
        <title>101 Dothideomycetes genomes: a test case for predicting lifestyles and emergence of pathogens.</title>
        <authorList>
            <person name="Haridas S."/>
            <person name="Albert R."/>
            <person name="Binder M."/>
            <person name="Bloem J."/>
            <person name="Labutti K."/>
            <person name="Salamov A."/>
            <person name="Andreopoulos B."/>
            <person name="Baker S."/>
            <person name="Barry K."/>
            <person name="Bills G."/>
            <person name="Bluhm B."/>
            <person name="Cannon C."/>
            <person name="Castanera R."/>
            <person name="Culley D."/>
            <person name="Daum C."/>
            <person name="Ezra D."/>
            <person name="Gonzalez J."/>
            <person name="Henrissat B."/>
            <person name="Kuo A."/>
            <person name="Liang C."/>
            <person name="Lipzen A."/>
            <person name="Lutzoni F."/>
            <person name="Magnuson J."/>
            <person name="Mondo S."/>
            <person name="Nolan M."/>
            <person name="Ohm R."/>
            <person name="Pangilinan J."/>
            <person name="Park H.-J."/>
            <person name="Ramirez L."/>
            <person name="Alfaro M."/>
            <person name="Sun H."/>
            <person name="Tritt A."/>
            <person name="Yoshinaga Y."/>
            <person name="Zwiers L.-H."/>
            <person name="Turgeon B."/>
            <person name="Goodwin S."/>
            <person name="Spatafora J."/>
            <person name="Crous P."/>
            <person name="Grigoriev I."/>
        </authorList>
    </citation>
    <scope>NUCLEOTIDE SEQUENCE</scope>
    <source>
        <strain evidence="2">CBS 122368</strain>
    </source>
</reference>
<gene>
    <name evidence="2" type="ORF">BU26DRAFT_514662</name>
</gene>
<sequence>MYSDYINPDTSSSPACYFSILPASSSHFSVETPSTTPLSDYSPDVYSDPSHPLLAFRHIPHECHMSSTADVSRLLQLQTAAAHRPAAQPLQHSASASSSDSESSSRASSTYSSSSPSMLCCCRCRRESGTNAMVQFGTNLYYCNHCAKMTGYCAG</sequence>
<organism evidence="2 3">
    <name type="scientific">Trematosphaeria pertusa</name>
    <dbReference type="NCBI Taxonomy" id="390896"/>
    <lineage>
        <taxon>Eukaryota</taxon>
        <taxon>Fungi</taxon>
        <taxon>Dikarya</taxon>
        <taxon>Ascomycota</taxon>
        <taxon>Pezizomycotina</taxon>
        <taxon>Dothideomycetes</taxon>
        <taxon>Pleosporomycetidae</taxon>
        <taxon>Pleosporales</taxon>
        <taxon>Massarineae</taxon>
        <taxon>Trematosphaeriaceae</taxon>
        <taxon>Trematosphaeria</taxon>
    </lineage>
</organism>
<dbReference type="AlphaFoldDB" id="A0A6A6IYX8"/>
<evidence type="ECO:0000313" key="3">
    <source>
        <dbReference type="Proteomes" id="UP000800094"/>
    </source>
</evidence>
<evidence type="ECO:0000256" key="1">
    <source>
        <dbReference type="SAM" id="MobiDB-lite"/>
    </source>
</evidence>
<feature type="compositionally biased region" description="Low complexity" evidence="1">
    <location>
        <begin position="93"/>
        <end position="117"/>
    </location>
</feature>
<accession>A0A6A6IYX8</accession>
<dbReference type="RefSeq" id="XP_033689824.1">
    <property type="nucleotide sequence ID" value="XM_033827890.1"/>
</dbReference>
<dbReference type="OrthoDB" id="3920481at2759"/>
<protein>
    <submittedName>
        <fullName evidence="2">Uncharacterized protein</fullName>
    </submittedName>
</protein>